<evidence type="ECO:0000256" key="6">
    <source>
        <dbReference type="ARBA" id="ARBA00023136"/>
    </source>
</evidence>
<feature type="transmembrane region" description="Helical" evidence="7">
    <location>
        <begin position="769"/>
        <end position="796"/>
    </location>
</feature>
<dbReference type="Proteomes" id="UP001497512">
    <property type="component" value="Chromosome 19"/>
</dbReference>
<dbReference type="PROSITE" id="PS50004">
    <property type="entry name" value="C2"/>
    <property type="match status" value="4"/>
</dbReference>
<reference evidence="9" key="1">
    <citation type="submission" date="2024-02" db="EMBL/GenBank/DDBJ databases">
        <authorList>
            <consortium name="ELIXIR-Norway"/>
            <consortium name="Elixir Norway"/>
        </authorList>
    </citation>
    <scope>NUCLEOTIDE SEQUENCE</scope>
</reference>
<sequence>MPQRKLVVEVISARDLMPKDGQGSSNSYCVLDYGGQRNKTLVIARSLNPTWNEKFEFHLVDQTLPGELEINVFNERNSGTGRRSSFLGRVAIPMNTVQNKPTDNVRWYPLLKRGLFSNIKGDLGLKIYYAFEQQPSQTPVMKPLAKETARLDVPVQVVPQMPKPPRRTEMMPDKQPIPMMPSSLTVHEADFTVKETNPDLGKAVDYNHHYDLVEHMTYLFIRVVRARGLAAKDVNGTSDPFARIQVGNVKAETKIVPHNLNPEWNQVFAVGEDKVQGRTLELTVWDADKLSQDDFLGGLMFNLAEVPLRKPPESPLPPQWYKLESKAGQGRVRGEIMLAIWWGTQADEAFPDAWHSDTGDHAHFRSKMYSSPRLWYLRVKVIEAQDLIPPDKGHLPEPYIRAHLGPYQIVRSRIALVRSASPLWNEDLMFVAAEPFDDLLHLLVEERIGVKEEILGEVRIPVSSIERRIDGRPVPSRWYVLDRAGDVGLRGRIHLRLSLDGGYHVMDESSKYISDTRPTAKQLWRPSLGVLELGIHGANNLLPMKTTKDHRGSTDAYCVAKYGQKWVRTRTIFESFNPRWNEQYTWEVNDPGTVITVGVFDNRHTPYLGDNMPLKDLPIGKIRIRLSTLESDRVYTNAYPLLVVTPQGIKKMGELELAVRLSCASTLNLMQAYVQPPLPRMHYYYPLDPKQLETLRVAAMNIVALRLMRSDPPLRQEVVQFMLDTEAERWSMRRSKANYYRIMGVLSGIMAVSIWFGDICSWKSPVTTVLVHLLLLILVWYPELLLPTVFLYMFLIGAWNYRFRSRTPPFMDAKLSQGEHIGDLDELEEEFNVIPASRAQEVLRHRYERLRGVSGRIQNGLGELATMGERVQSLLSWRDPRATAIFITFCLTAAIVLYVTPFQVVAVLLGVYILRHPRFRDPLPPVPWNFFGRLPSQADRIL</sequence>
<dbReference type="SMART" id="SM00239">
    <property type="entry name" value="C2"/>
    <property type="match status" value="4"/>
</dbReference>
<dbReference type="PRINTS" id="PR00360">
    <property type="entry name" value="C2DOMAIN"/>
</dbReference>
<dbReference type="PANTHER" id="PTHR31425:SF50">
    <property type="entry name" value="FT-INTERACTING PROTEIN 3-RELATED"/>
    <property type="match status" value="1"/>
</dbReference>
<dbReference type="InterPro" id="IPR000008">
    <property type="entry name" value="C2_dom"/>
</dbReference>
<comment type="subcellular location">
    <subcellularLocation>
        <location evidence="1">Membrane</location>
        <topology evidence="1">Multi-pass membrane protein</topology>
    </subcellularLocation>
</comment>
<dbReference type="InterPro" id="IPR047255">
    <property type="entry name" value="C2D_MCTP_PRT_plant"/>
</dbReference>
<keyword evidence="4" id="KW-0677">Repeat</keyword>
<dbReference type="Gene3D" id="2.60.40.150">
    <property type="entry name" value="C2 domain"/>
    <property type="match status" value="4"/>
</dbReference>
<dbReference type="EMBL" id="OZ019911">
    <property type="protein sequence ID" value="CAK9213005.1"/>
    <property type="molecule type" value="Genomic_DNA"/>
</dbReference>
<feature type="domain" description="C2" evidence="8">
    <location>
        <begin position="1"/>
        <end position="108"/>
    </location>
</feature>
<evidence type="ECO:0000256" key="7">
    <source>
        <dbReference type="SAM" id="Phobius"/>
    </source>
</evidence>
<comment type="similarity">
    <text evidence="2">Belongs to the MCTP family.</text>
</comment>
<keyword evidence="10" id="KW-1185">Reference proteome</keyword>
<feature type="domain" description="C2" evidence="8">
    <location>
        <begin position="358"/>
        <end position="479"/>
    </location>
</feature>
<evidence type="ECO:0000256" key="2">
    <source>
        <dbReference type="ARBA" id="ARBA00007923"/>
    </source>
</evidence>
<dbReference type="SUPFAM" id="SSF49562">
    <property type="entry name" value="C2 domain (Calcium/lipid-binding domain, CaLB)"/>
    <property type="match status" value="4"/>
</dbReference>
<feature type="transmembrane region" description="Helical" evidence="7">
    <location>
        <begin position="884"/>
        <end position="914"/>
    </location>
</feature>
<evidence type="ECO:0000256" key="3">
    <source>
        <dbReference type="ARBA" id="ARBA00022692"/>
    </source>
</evidence>
<feature type="domain" description="C2" evidence="8">
    <location>
        <begin position="196"/>
        <end position="321"/>
    </location>
</feature>
<organism evidence="9 10">
    <name type="scientific">Sphagnum troendelagicum</name>
    <dbReference type="NCBI Taxonomy" id="128251"/>
    <lineage>
        <taxon>Eukaryota</taxon>
        <taxon>Viridiplantae</taxon>
        <taxon>Streptophyta</taxon>
        <taxon>Embryophyta</taxon>
        <taxon>Bryophyta</taxon>
        <taxon>Sphagnophytina</taxon>
        <taxon>Sphagnopsida</taxon>
        <taxon>Sphagnales</taxon>
        <taxon>Sphagnaceae</taxon>
        <taxon>Sphagnum</taxon>
    </lineage>
</organism>
<name>A0ABP0U5A6_9BRYO</name>
<feature type="domain" description="C2" evidence="8">
    <location>
        <begin position="512"/>
        <end position="639"/>
    </location>
</feature>
<dbReference type="InterPro" id="IPR047259">
    <property type="entry name" value="QUIRKY-like"/>
</dbReference>
<dbReference type="CDD" id="cd08379">
    <property type="entry name" value="C2D_MCTP_PRT_plant"/>
    <property type="match status" value="1"/>
</dbReference>
<evidence type="ECO:0000313" key="10">
    <source>
        <dbReference type="Proteomes" id="UP001497512"/>
    </source>
</evidence>
<evidence type="ECO:0000256" key="5">
    <source>
        <dbReference type="ARBA" id="ARBA00022989"/>
    </source>
</evidence>
<dbReference type="Pfam" id="PF08372">
    <property type="entry name" value="PRT_C"/>
    <property type="match status" value="1"/>
</dbReference>
<accession>A0ABP0U5A6</accession>
<dbReference type="Pfam" id="PF00168">
    <property type="entry name" value="C2"/>
    <property type="match status" value="4"/>
</dbReference>
<dbReference type="CDD" id="cd04019">
    <property type="entry name" value="C2C_MCTP_PRT_plant"/>
    <property type="match status" value="1"/>
</dbReference>
<evidence type="ECO:0000313" key="9">
    <source>
        <dbReference type="EMBL" id="CAK9213005.1"/>
    </source>
</evidence>
<dbReference type="InterPro" id="IPR035892">
    <property type="entry name" value="C2_domain_sf"/>
</dbReference>
<proteinExistence type="inferred from homology"/>
<dbReference type="InterPro" id="IPR047258">
    <property type="entry name" value="C2C_MCTP_PRT_plant"/>
</dbReference>
<evidence type="ECO:0000256" key="1">
    <source>
        <dbReference type="ARBA" id="ARBA00004141"/>
    </source>
</evidence>
<dbReference type="PANTHER" id="PTHR31425">
    <property type="entry name" value="PHOSPHORIBOSYLANTHRANILATE TRANSFERASE ISOFORM 1"/>
    <property type="match status" value="1"/>
</dbReference>
<gene>
    <name evidence="9" type="ORF">CSSPTR1EN2_LOCUS11520</name>
</gene>
<keyword evidence="3 7" id="KW-0812">Transmembrane</keyword>
<evidence type="ECO:0000259" key="8">
    <source>
        <dbReference type="PROSITE" id="PS50004"/>
    </source>
</evidence>
<feature type="transmembrane region" description="Helical" evidence="7">
    <location>
        <begin position="739"/>
        <end position="757"/>
    </location>
</feature>
<dbReference type="CDD" id="cd08378">
    <property type="entry name" value="C2B_MCTP_PRT_plant"/>
    <property type="match status" value="1"/>
</dbReference>
<keyword evidence="6 7" id="KW-0472">Membrane</keyword>
<keyword evidence="5 7" id="KW-1133">Transmembrane helix</keyword>
<evidence type="ECO:0000256" key="4">
    <source>
        <dbReference type="ARBA" id="ARBA00022737"/>
    </source>
</evidence>
<dbReference type="InterPro" id="IPR013583">
    <property type="entry name" value="MCTP_C"/>
</dbReference>
<protein>
    <recommendedName>
        <fullName evidence="8">C2 domain-containing protein</fullName>
    </recommendedName>
</protein>
<dbReference type="InterPro" id="IPR047257">
    <property type="entry name" value="C2B_MCTP_PRT_plant"/>
</dbReference>